<evidence type="ECO:0000256" key="1">
    <source>
        <dbReference type="SAM" id="MobiDB-lite"/>
    </source>
</evidence>
<proteinExistence type="predicted"/>
<dbReference type="EMBL" id="CP019472">
    <property type="protein sequence ID" value="UQC76740.1"/>
    <property type="molecule type" value="Genomic_DNA"/>
</dbReference>
<keyword evidence="3" id="KW-1185">Reference proteome</keyword>
<reference evidence="2" key="1">
    <citation type="journal article" date="2021" name="Mol. Plant Microbe Interact.">
        <title>Complete Genome Sequence of the Plant-Pathogenic Fungus Colletotrichum lupini.</title>
        <authorList>
            <person name="Baroncelli R."/>
            <person name="Pensec F."/>
            <person name="Da Lio D."/>
            <person name="Boufleur T."/>
            <person name="Vicente I."/>
            <person name="Sarrocco S."/>
            <person name="Picot A."/>
            <person name="Baraldi E."/>
            <person name="Sukno S."/>
            <person name="Thon M."/>
            <person name="Le Floch G."/>
        </authorList>
    </citation>
    <scope>NUCLEOTIDE SEQUENCE</scope>
    <source>
        <strain evidence="2">IMI 504893</strain>
    </source>
</reference>
<sequence length="305" mass="34084">MPITLDLGTYGKLASRKHPALSVTRKPESFPSKNMLRPRPIRWGLGKAHQRHADLEPKRQERRRLRSGTAAQDFHVQPHFCTSRLVSLVGTHWYSVNRIACGALCLLRESLTLLPSLGRLSPTAAPGVASFAKRHEAYYPRYPWPLGSSFATEARLRRPVVIPTYSDLVGLDFTPRFSFGLQPFVAYFPYSDPFHLRRRLVPMSANRILIVSTIVRPSPVLHFLCHPSRDTKPDGFPSNSSLDRVSAGLPGLPLLERLVRCLSRFLSNPSYLAISIFKCFGNLRGFAGLSTAGGMANKIPEEDLV</sequence>
<name>A0A9Q8SGF1_9PEZI</name>
<dbReference type="GeneID" id="73352167"/>
<dbReference type="Proteomes" id="UP000830671">
    <property type="component" value="Chromosome 10"/>
</dbReference>
<gene>
    <name evidence="2" type="ORF">CLUP02_18255</name>
</gene>
<dbReference type="KEGG" id="clup:CLUP02_18255"/>
<evidence type="ECO:0000313" key="3">
    <source>
        <dbReference type="Proteomes" id="UP000830671"/>
    </source>
</evidence>
<dbReference type="AlphaFoldDB" id="A0A9Q8SGF1"/>
<evidence type="ECO:0000313" key="2">
    <source>
        <dbReference type="EMBL" id="UQC76740.1"/>
    </source>
</evidence>
<protein>
    <submittedName>
        <fullName evidence="2">Uncharacterized protein</fullName>
    </submittedName>
</protein>
<dbReference type="RefSeq" id="XP_049138381.1">
    <property type="nucleotide sequence ID" value="XM_049297157.1"/>
</dbReference>
<accession>A0A9Q8SGF1</accession>
<organism evidence="2 3">
    <name type="scientific">Colletotrichum lupini</name>
    <dbReference type="NCBI Taxonomy" id="145971"/>
    <lineage>
        <taxon>Eukaryota</taxon>
        <taxon>Fungi</taxon>
        <taxon>Dikarya</taxon>
        <taxon>Ascomycota</taxon>
        <taxon>Pezizomycotina</taxon>
        <taxon>Sordariomycetes</taxon>
        <taxon>Hypocreomycetidae</taxon>
        <taxon>Glomerellales</taxon>
        <taxon>Glomerellaceae</taxon>
        <taxon>Colletotrichum</taxon>
        <taxon>Colletotrichum acutatum species complex</taxon>
    </lineage>
</organism>
<feature type="region of interest" description="Disordered" evidence="1">
    <location>
        <begin position="47"/>
        <end position="69"/>
    </location>
</feature>